<evidence type="ECO:0000313" key="6">
    <source>
        <dbReference type="Proteomes" id="UP000670947"/>
    </source>
</evidence>
<dbReference type="PROSITE" id="PS50893">
    <property type="entry name" value="ABC_TRANSPORTER_2"/>
    <property type="match status" value="1"/>
</dbReference>
<evidence type="ECO:0000259" key="4">
    <source>
        <dbReference type="PROSITE" id="PS50893"/>
    </source>
</evidence>
<dbReference type="RefSeq" id="WP_208851436.1">
    <property type="nucleotide sequence ID" value="NZ_JAGGDJ010000084.1"/>
</dbReference>
<dbReference type="GO" id="GO:0005524">
    <property type="term" value="F:ATP binding"/>
    <property type="evidence" value="ECO:0007669"/>
    <property type="project" value="UniProtKB-KW"/>
</dbReference>
<proteinExistence type="predicted"/>
<dbReference type="SMART" id="SM00382">
    <property type="entry name" value="AAA"/>
    <property type="match status" value="1"/>
</dbReference>
<keyword evidence="6" id="KW-1185">Reference proteome</keyword>
<dbReference type="Gene3D" id="3.40.50.300">
    <property type="entry name" value="P-loop containing nucleotide triphosphate hydrolases"/>
    <property type="match status" value="1"/>
</dbReference>
<dbReference type="InterPro" id="IPR027417">
    <property type="entry name" value="P-loop_NTPase"/>
</dbReference>
<name>A0ABS3WL23_9BACL</name>
<dbReference type="InterPro" id="IPR003593">
    <property type="entry name" value="AAA+_ATPase"/>
</dbReference>
<accession>A0ABS3WL23</accession>
<feature type="domain" description="ABC transporter" evidence="4">
    <location>
        <begin position="5"/>
        <end position="231"/>
    </location>
</feature>
<dbReference type="Pfam" id="PF00005">
    <property type="entry name" value="ABC_tran"/>
    <property type="match status" value="1"/>
</dbReference>
<organism evidence="5 6">
    <name type="scientific">Paenibacillus artemisiicola</name>
    <dbReference type="NCBI Taxonomy" id="1172618"/>
    <lineage>
        <taxon>Bacteria</taxon>
        <taxon>Bacillati</taxon>
        <taxon>Bacillota</taxon>
        <taxon>Bacilli</taxon>
        <taxon>Bacillales</taxon>
        <taxon>Paenibacillaceae</taxon>
        <taxon>Paenibacillus</taxon>
    </lineage>
</organism>
<dbReference type="InterPro" id="IPR050166">
    <property type="entry name" value="ABC_transporter_ATP-bind"/>
</dbReference>
<comment type="caution">
    <text evidence="5">The sequence shown here is derived from an EMBL/GenBank/DDBJ whole genome shotgun (WGS) entry which is preliminary data.</text>
</comment>
<dbReference type="SUPFAM" id="SSF52540">
    <property type="entry name" value="P-loop containing nucleoside triphosphate hydrolases"/>
    <property type="match status" value="1"/>
</dbReference>
<dbReference type="PANTHER" id="PTHR42788:SF2">
    <property type="entry name" value="ABC TRANSPORTER ATP-BINDING PROTEIN"/>
    <property type="match status" value="1"/>
</dbReference>
<evidence type="ECO:0000256" key="1">
    <source>
        <dbReference type="ARBA" id="ARBA00022448"/>
    </source>
</evidence>
<keyword evidence="1" id="KW-0813">Transport</keyword>
<evidence type="ECO:0000313" key="5">
    <source>
        <dbReference type="EMBL" id="MBO7748918.1"/>
    </source>
</evidence>
<evidence type="ECO:0000256" key="2">
    <source>
        <dbReference type="ARBA" id="ARBA00022741"/>
    </source>
</evidence>
<reference evidence="5 6" key="1">
    <citation type="submission" date="2021-03" db="EMBL/GenBank/DDBJ databases">
        <title>Paenibacillus artemisicola MWE-103 whole genome sequence.</title>
        <authorList>
            <person name="Ham Y.J."/>
        </authorList>
    </citation>
    <scope>NUCLEOTIDE SEQUENCE [LARGE SCALE GENOMIC DNA]</scope>
    <source>
        <strain evidence="5 6">MWE-103</strain>
    </source>
</reference>
<dbReference type="Proteomes" id="UP000670947">
    <property type="component" value="Unassembled WGS sequence"/>
</dbReference>
<dbReference type="EMBL" id="JAGGDJ010000084">
    <property type="protein sequence ID" value="MBO7748918.1"/>
    <property type="molecule type" value="Genomic_DNA"/>
</dbReference>
<protein>
    <submittedName>
        <fullName evidence="5">ABC transporter ATP-binding protein</fullName>
    </submittedName>
</protein>
<dbReference type="CDD" id="cd03293">
    <property type="entry name" value="ABC_NrtD_SsuB_transporters"/>
    <property type="match status" value="1"/>
</dbReference>
<dbReference type="InterPro" id="IPR003439">
    <property type="entry name" value="ABC_transporter-like_ATP-bd"/>
</dbReference>
<gene>
    <name evidence="5" type="ORF">I8J29_32625</name>
</gene>
<dbReference type="PANTHER" id="PTHR42788">
    <property type="entry name" value="TAURINE IMPORT ATP-BINDING PROTEIN-RELATED"/>
    <property type="match status" value="1"/>
</dbReference>
<evidence type="ECO:0000256" key="3">
    <source>
        <dbReference type="ARBA" id="ARBA00022840"/>
    </source>
</evidence>
<keyword evidence="2" id="KW-0547">Nucleotide-binding</keyword>
<dbReference type="PROSITE" id="PS00211">
    <property type="entry name" value="ABC_TRANSPORTER_1"/>
    <property type="match status" value="1"/>
</dbReference>
<keyword evidence="3 5" id="KW-0067">ATP-binding</keyword>
<dbReference type="InterPro" id="IPR017871">
    <property type="entry name" value="ABC_transporter-like_CS"/>
</dbReference>
<sequence>MKTVLSLREISFAYGAGEGDRLFAGLSMHVAEGEFVSVVGASGSGKSTLFKLIAGLLEPASGEIALYGDRAARRLGSVGYMPQRDLLLPWRTVMDNCLLPLELAPRGRPKDGAAEVRRLLARFGLEGKERAYPAELSGGMRQRVALLRTVMTGRPLLLLDEPFGALDAMTKRELHRWLLGLWGGLDKSVLFITHDLEEALLLSDRVYLMPAAGSGDGLLELRPGLPRPRDASLKYEPGFVKLRRELELLLDEQTTAVP</sequence>